<gene>
    <name evidence="3" type="primary">LOC121143589</name>
</gene>
<sequence>MAAAVIAQLIPKLHSLASSESGYYIGRHLWFGLVVLYGMVVYVAHISWAHIKEDFICSENITLPCLITCFGKRFPIPIMGTWYFFYFIFIALFCLIEVFMALLREEQVKVMKSMVSMMSLAKDLEGGLMVPNKELSISWKKSILNLHREKSLLLLYLLYTLLQGPTGGHQTLEAYEHTLKLTARFLLCISPFPLCSHIQGGFITFLRPSKTDDVGSQQCSILPASHRGLRVDALYAPSHNLV</sequence>
<protein>
    <submittedName>
        <fullName evidence="3">Uncharacterized protein LOC121143589 isoform X2</fullName>
    </submittedName>
</protein>
<evidence type="ECO:0000313" key="2">
    <source>
        <dbReference type="Proteomes" id="UP000886700"/>
    </source>
</evidence>
<keyword evidence="1" id="KW-1133">Transmembrane helix</keyword>
<dbReference type="Gene3D" id="1.20.1440.80">
    <property type="entry name" value="Gap junction channel protein cysteine-rich domain"/>
    <property type="match status" value="1"/>
</dbReference>
<reference evidence="3" key="1">
    <citation type="submission" date="2025-08" db="UniProtKB">
        <authorList>
            <consortium name="RefSeq"/>
        </authorList>
    </citation>
    <scope>IDENTIFICATION</scope>
    <source>
        <tissue evidence="3">Liver</tissue>
    </source>
</reference>
<name>A0ABM2YA46_MESAU</name>
<evidence type="ECO:0000313" key="3">
    <source>
        <dbReference type="RefSeq" id="XP_040611705.1"/>
    </source>
</evidence>
<proteinExistence type="predicted"/>
<organism evidence="2 3">
    <name type="scientific">Mesocricetus auratus</name>
    <name type="common">Golden hamster</name>
    <dbReference type="NCBI Taxonomy" id="10036"/>
    <lineage>
        <taxon>Eukaryota</taxon>
        <taxon>Metazoa</taxon>
        <taxon>Chordata</taxon>
        <taxon>Craniata</taxon>
        <taxon>Vertebrata</taxon>
        <taxon>Euteleostomi</taxon>
        <taxon>Mammalia</taxon>
        <taxon>Eutheria</taxon>
        <taxon>Euarchontoglires</taxon>
        <taxon>Glires</taxon>
        <taxon>Rodentia</taxon>
        <taxon>Myomorpha</taxon>
        <taxon>Muroidea</taxon>
        <taxon>Cricetidae</taxon>
        <taxon>Cricetinae</taxon>
        <taxon>Mesocricetus</taxon>
    </lineage>
</organism>
<keyword evidence="2" id="KW-1185">Reference proteome</keyword>
<dbReference type="InterPro" id="IPR038359">
    <property type="entry name" value="Connexin_N_sf"/>
</dbReference>
<keyword evidence="1" id="KW-0812">Transmembrane</keyword>
<accession>A0ABM2YA46</accession>
<dbReference type="Proteomes" id="UP000886700">
    <property type="component" value="Unplaced"/>
</dbReference>
<dbReference type="GeneID" id="121143589"/>
<dbReference type="RefSeq" id="XP_040611705.1">
    <property type="nucleotide sequence ID" value="XM_040755771.1"/>
</dbReference>
<evidence type="ECO:0000256" key="1">
    <source>
        <dbReference type="SAM" id="Phobius"/>
    </source>
</evidence>
<feature type="transmembrane region" description="Helical" evidence="1">
    <location>
        <begin position="29"/>
        <end position="51"/>
    </location>
</feature>
<keyword evidence="1" id="KW-0472">Membrane</keyword>
<feature type="transmembrane region" description="Helical" evidence="1">
    <location>
        <begin position="83"/>
        <end position="103"/>
    </location>
</feature>